<dbReference type="Pfam" id="PF11258">
    <property type="entry name" value="DUF3048"/>
    <property type="match status" value="1"/>
</dbReference>
<evidence type="ECO:0000313" key="3">
    <source>
        <dbReference type="EMBL" id="ANP73729.1"/>
    </source>
</evidence>
<dbReference type="SUPFAM" id="SSF159774">
    <property type="entry name" value="YerB-like"/>
    <property type="match status" value="1"/>
</dbReference>
<dbReference type="Proteomes" id="UP000092582">
    <property type="component" value="Chromosome 1"/>
</dbReference>
<dbReference type="Gene3D" id="3.50.90.10">
    <property type="entry name" value="YerB-like"/>
    <property type="match status" value="1"/>
</dbReference>
<dbReference type="InterPro" id="IPR021416">
    <property type="entry name" value="DUF3048_N"/>
</dbReference>
<protein>
    <recommendedName>
        <fullName evidence="5">DUF3048 domain-containing protein</fullName>
    </recommendedName>
</protein>
<organism evidence="3 4">
    <name type="scientific">Cryobacterium arcticum</name>
    <dbReference type="NCBI Taxonomy" id="670052"/>
    <lineage>
        <taxon>Bacteria</taxon>
        <taxon>Bacillati</taxon>
        <taxon>Actinomycetota</taxon>
        <taxon>Actinomycetes</taxon>
        <taxon>Micrococcales</taxon>
        <taxon>Microbacteriaceae</taxon>
        <taxon>Cryobacterium</taxon>
    </lineage>
</organism>
<name>A0A1B1BM81_9MICO</name>
<dbReference type="STRING" id="670052.PA27867_2790"/>
<feature type="domain" description="DUF3048" evidence="1">
    <location>
        <begin position="64"/>
        <end position="195"/>
    </location>
</feature>
<dbReference type="AlphaFoldDB" id="A0A1B1BM81"/>
<feature type="domain" description="DUF3048" evidence="2">
    <location>
        <begin position="230"/>
        <end position="336"/>
    </location>
</feature>
<dbReference type="InterPro" id="IPR023158">
    <property type="entry name" value="YerB-like_sf"/>
</dbReference>
<keyword evidence="4" id="KW-1185">Reference proteome</keyword>
<reference evidence="3 4" key="1">
    <citation type="submission" date="2016-06" db="EMBL/GenBank/DDBJ databases">
        <title>Genome sequencing of Cryobacterium arcticum PAMC 27867.</title>
        <authorList>
            <person name="Lee J."/>
            <person name="Kim O.-S."/>
        </authorList>
    </citation>
    <scope>NUCLEOTIDE SEQUENCE [LARGE SCALE GENOMIC DNA]</scope>
    <source>
        <strain evidence="3 4">PAMC 27867</strain>
    </source>
</reference>
<accession>A0A1B1BM81</accession>
<evidence type="ECO:0008006" key="5">
    <source>
        <dbReference type="Google" id="ProtNLM"/>
    </source>
</evidence>
<gene>
    <name evidence="3" type="ORF">PA27867_2790</name>
</gene>
<dbReference type="Pfam" id="PF17479">
    <property type="entry name" value="DUF3048_C"/>
    <property type="match status" value="1"/>
</dbReference>
<dbReference type="EMBL" id="CP016282">
    <property type="protein sequence ID" value="ANP73729.1"/>
    <property type="molecule type" value="Genomic_DNA"/>
</dbReference>
<evidence type="ECO:0000259" key="1">
    <source>
        <dbReference type="Pfam" id="PF11258"/>
    </source>
</evidence>
<dbReference type="KEGG" id="cart:PA27867_2790"/>
<dbReference type="InterPro" id="IPR035328">
    <property type="entry name" value="DUF3048_C"/>
</dbReference>
<dbReference type="PATRIC" id="fig|670052.7.peg.2868"/>
<evidence type="ECO:0000313" key="4">
    <source>
        <dbReference type="Proteomes" id="UP000092582"/>
    </source>
</evidence>
<proteinExistence type="predicted"/>
<sequence length="351" mass="36660" precursor="true">MCGVTALRMTTPARRLRSRRTGSRAWAAVVLIGAACALTGCVTAPPTETTPTAAAPAVAPLRGTPIDPADAEHPSLAVKIDNLAAARPQIGLERSDLVFEELVEGGLTRYAALWHSDVPDDVGPVRSIRPMDPDLLSPFGGIVAYSGGQPQFIEAMQNTPVLNVIFDQDDSGVFRRVDDRESPHDVVLSAAELIDRHADLAPPERQFDYADSAAAAGAATAGEAAGTIVTRFSDSSERSWTWDPAGVAYLRSQDGAPDLDADGGRLAATNVVVLSVSVDRSTDVPRTILDGTGQAWVSTNGSTLPATWTKDAPAAPIRLTDADGAAIELAPGNTWVELVPTDGGGAVEILP</sequence>
<evidence type="ECO:0000259" key="2">
    <source>
        <dbReference type="Pfam" id="PF17479"/>
    </source>
</evidence>